<evidence type="ECO:0000313" key="4">
    <source>
        <dbReference type="EMBL" id="GIM75326.1"/>
    </source>
</evidence>
<dbReference type="Gene3D" id="2.60.40.780">
    <property type="entry name" value="von Hippel-Lindau disease tumour suppressor, beta domain"/>
    <property type="match status" value="1"/>
</dbReference>
<sequence>MTDQPPNPYQQPLATPVDPFDPPLLEAGAQHPGAQHPGAQHPGAQYPSTQYLGSSEDSVGARTVRNVRGLTGIVIGLSALLLAGAAIVVISLWQHSKAAGQAPASAASSAPAPAPPAPGPSDPTPSGPTPSDPAPSDPTPSDPTPSDPTPSDPESSGSGPSGSPGNDDVASWPELRALPGSAEPSLRFAKDGPETQVAFVNTTAGTVSISWLDTDGKRVEYATLKPGDTYTQQTYVGHFWVAARTDDGTAIAVFQPTTQPCRAIIR</sequence>
<dbReference type="AlphaFoldDB" id="A0A919VSX7"/>
<dbReference type="InterPro" id="IPR024053">
    <property type="entry name" value="VHL_beta_dom"/>
</dbReference>
<keyword evidence="2" id="KW-0472">Membrane</keyword>
<feature type="transmembrane region" description="Helical" evidence="2">
    <location>
        <begin position="70"/>
        <end position="93"/>
    </location>
</feature>
<feature type="region of interest" description="Disordered" evidence="1">
    <location>
        <begin position="1"/>
        <end position="57"/>
    </location>
</feature>
<evidence type="ECO:0000256" key="1">
    <source>
        <dbReference type="SAM" id="MobiDB-lite"/>
    </source>
</evidence>
<gene>
    <name evidence="4" type="ORF">Aco04nite_44780</name>
</gene>
<dbReference type="RefSeq" id="WP_212999180.1">
    <property type="nucleotide sequence ID" value="NZ_BAAATW010000002.1"/>
</dbReference>
<evidence type="ECO:0000256" key="2">
    <source>
        <dbReference type="SAM" id="Phobius"/>
    </source>
</evidence>
<protein>
    <recommendedName>
        <fullName evidence="3">von Hippel-Lindau disease tumour suppressor beta domain-containing protein</fullName>
    </recommendedName>
</protein>
<reference evidence="4" key="1">
    <citation type="submission" date="2021-03" db="EMBL/GenBank/DDBJ databases">
        <title>Whole genome shotgun sequence of Actinoplanes consettensis NBRC 14913.</title>
        <authorList>
            <person name="Komaki H."/>
            <person name="Tamura T."/>
        </authorList>
    </citation>
    <scope>NUCLEOTIDE SEQUENCE</scope>
    <source>
        <strain evidence="4">NBRC 14913</strain>
    </source>
</reference>
<dbReference type="InterPro" id="IPR037140">
    <property type="entry name" value="VHL_beta_dom_sf"/>
</dbReference>
<feature type="compositionally biased region" description="Pro residues" evidence="1">
    <location>
        <begin position="112"/>
        <end position="151"/>
    </location>
</feature>
<feature type="compositionally biased region" description="Low complexity" evidence="1">
    <location>
        <begin position="152"/>
        <end position="165"/>
    </location>
</feature>
<comment type="caution">
    <text evidence="4">The sequence shown here is derived from an EMBL/GenBank/DDBJ whole genome shotgun (WGS) entry which is preliminary data.</text>
</comment>
<organism evidence="4 5">
    <name type="scientific">Winogradskya consettensis</name>
    <dbReference type="NCBI Taxonomy" id="113560"/>
    <lineage>
        <taxon>Bacteria</taxon>
        <taxon>Bacillati</taxon>
        <taxon>Actinomycetota</taxon>
        <taxon>Actinomycetes</taxon>
        <taxon>Micromonosporales</taxon>
        <taxon>Micromonosporaceae</taxon>
        <taxon>Winogradskya</taxon>
    </lineage>
</organism>
<keyword evidence="2" id="KW-1133">Transmembrane helix</keyword>
<dbReference type="Pfam" id="PF01847">
    <property type="entry name" value="VHL"/>
    <property type="match status" value="1"/>
</dbReference>
<proteinExistence type="predicted"/>
<feature type="domain" description="von Hippel-Lindau disease tumour suppressor beta" evidence="3">
    <location>
        <begin position="195"/>
        <end position="248"/>
    </location>
</feature>
<name>A0A919VSX7_9ACTN</name>
<evidence type="ECO:0000313" key="5">
    <source>
        <dbReference type="Proteomes" id="UP000680865"/>
    </source>
</evidence>
<feature type="compositionally biased region" description="Polar residues" evidence="1">
    <location>
        <begin position="46"/>
        <end position="57"/>
    </location>
</feature>
<feature type="region of interest" description="Disordered" evidence="1">
    <location>
        <begin position="103"/>
        <end position="172"/>
    </location>
</feature>
<accession>A0A919VSX7</accession>
<dbReference type="SUPFAM" id="SSF49468">
    <property type="entry name" value="VHL"/>
    <property type="match status" value="1"/>
</dbReference>
<keyword evidence="5" id="KW-1185">Reference proteome</keyword>
<dbReference type="Proteomes" id="UP000680865">
    <property type="component" value="Unassembled WGS sequence"/>
</dbReference>
<evidence type="ECO:0000259" key="3">
    <source>
        <dbReference type="Pfam" id="PF01847"/>
    </source>
</evidence>
<dbReference type="EMBL" id="BOQP01000023">
    <property type="protein sequence ID" value="GIM75326.1"/>
    <property type="molecule type" value="Genomic_DNA"/>
</dbReference>
<dbReference type="InterPro" id="IPR036208">
    <property type="entry name" value="VHL_sf"/>
</dbReference>
<keyword evidence="2" id="KW-0812">Transmembrane</keyword>